<feature type="non-terminal residue" evidence="3">
    <location>
        <position position="361"/>
    </location>
</feature>
<name>A0A8J9UJE6_9NEOP</name>
<proteinExistence type="predicted"/>
<keyword evidence="1" id="KW-0175">Coiled coil</keyword>
<evidence type="ECO:0000313" key="4">
    <source>
        <dbReference type="Proteomes" id="UP000838878"/>
    </source>
</evidence>
<feature type="region of interest" description="Disordered" evidence="2">
    <location>
        <begin position="223"/>
        <end position="242"/>
    </location>
</feature>
<evidence type="ECO:0000256" key="1">
    <source>
        <dbReference type="SAM" id="Coils"/>
    </source>
</evidence>
<feature type="coiled-coil region" evidence="1">
    <location>
        <begin position="135"/>
        <end position="162"/>
    </location>
</feature>
<accession>A0A8J9UJE6</accession>
<dbReference type="Proteomes" id="UP000838878">
    <property type="component" value="Chromosome 14"/>
</dbReference>
<dbReference type="AlphaFoldDB" id="A0A8J9UJE6"/>
<keyword evidence="4" id="KW-1185">Reference proteome</keyword>
<protein>
    <submittedName>
        <fullName evidence="3">Uncharacterized protein</fullName>
    </submittedName>
</protein>
<reference evidence="3" key="1">
    <citation type="submission" date="2021-12" db="EMBL/GenBank/DDBJ databases">
        <authorList>
            <person name="Martin H S."/>
        </authorList>
    </citation>
    <scope>NUCLEOTIDE SEQUENCE</scope>
</reference>
<feature type="region of interest" description="Disordered" evidence="2">
    <location>
        <begin position="174"/>
        <end position="204"/>
    </location>
</feature>
<gene>
    <name evidence="3" type="ORF">BINO364_LOCUS6446</name>
</gene>
<organism evidence="3 4">
    <name type="scientific">Brenthis ino</name>
    <name type="common">lesser marbled fritillary</name>
    <dbReference type="NCBI Taxonomy" id="405034"/>
    <lineage>
        <taxon>Eukaryota</taxon>
        <taxon>Metazoa</taxon>
        <taxon>Ecdysozoa</taxon>
        <taxon>Arthropoda</taxon>
        <taxon>Hexapoda</taxon>
        <taxon>Insecta</taxon>
        <taxon>Pterygota</taxon>
        <taxon>Neoptera</taxon>
        <taxon>Endopterygota</taxon>
        <taxon>Lepidoptera</taxon>
        <taxon>Glossata</taxon>
        <taxon>Ditrysia</taxon>
        <taxon>Papilionoidea</taxon>
        <taxon>Nymphalidae</taxon>
        <taxon>Heliconiinae</taxon>
        <taxon>Argynnini</taxon>
        <taxon>Brenthis</taxon>
    </lineage>
</organism>
<feature type="compositionally biased region" description="Basic and acidic residues" evidence="2">
    <location>
        <begin position="228"/>
        <end position="242"/>
    </location>
</feature>
<feature type="compositionally biased region" description="Basic and acidic residues" evidence="2">
    <location>
        <begin position="187"/>
        <end position="200"/>
    </location>
</feature>
<dbReference type="EMBL" id="OV170234">
    <property type="protein sequence ID" value="CAH0720184.1"/>
    <property type="molecule type" value="Genomic_DNA"/>
</dbReference>
<evidence type="ECO:0000256" key="2">
    <source>
        <dbReference type="SAM" id="MobiDB-lite"/>
    </source>
</evidence>
<evidence type="ECO:0000313" key="3">
    <source>
        <dbReference type="EMBL" id="CAH0720184.1"/>
    </source>
</evidence>
<dbReference type="OrthoDB" id="7454945at2759"/>
<sequence>MRLANCAGDIIVLKCTRRHKCTLYSYHFHTPVGRPLDTTVYKIIKYRSEKVKMANSSKEDLLPPTTLQEASNMINFLKLSHKQEIAKIKETCLKQAEIIKKLEQNRKKELEYLSNELHKYELSLALRTEAVKKQLSQKDDIIQKQEEIIAELTEKLKVKENYVVPEMTIQVESNSDSGVAMENEELDNSHKTEQNTETKTSRKYSRRFADPISFLRRVDFSPMKYKPSNREGAKKKEEKKKTLEVAKSNVLDEWVRNRANDQDDWVQHHLEKTTSDEDGLSKDVLFSDETIEPVIIQTKKMNDSMNNHFSDDGSEDTSEEIFDRVMTRSSIRRSVKANPKYKKISRTKSKMLEHYKVNIID</sequence>